<evidence type="ECO:0000256" key="7">
    <source>
        <dbReference type="SAM" id="MobiDB-lite"/>
    </source>
</evidence>
<dbReference type="AlphaFoldDB" id="A0AAD5Y8V6"/>
<evidence type="ECO:0000256" key="2">
    <source>
        <dbReference type="ARBA" id="ARBA00007779"/>
    </source>
</evidence>
<keyword evidence="6 8" id="KW-0472">Membrane</keyword>
<dbReference type="Proteomes" id="UP001210925">
    <property type="component" value="Unassembled WGS sequence"/>
</dbReference>
<feature type="domain" description="CSC1/OSCA1-like cytosolic" evidence="11">
    <location>
        <begin position="195"/>
        <end position="371"/>
    </location>
</feature>
<reference evidence="12" key="1">
    <citation type="submission" date="2020-05" db="EMBL/GenBank/DDBJ databases">
        <title>Phylogenomic resolution of chytrid fungi.</title>
        <authorList>
            <person name="Stajich J.E."/>
            <person name="Amses K."/>
            <person name="Simmons R."/>
            <person name="Seto K."/>
            <person name="Myers J."/>
            <person name="Bonds A."/>
            <person name="Quandt C.A."/>
            <person name="Barry K."/>
            <person name="Liu P."/>
            <person name="Grigoriev I."/>
            <person name="Longcore J.E."/>
            <person name="James T.Y."/>
        </authorList>
    </citation>
    <scope>NUCLEOTIDE SEQUENCE</scope>
    <source>
        <strain evidence="12">PLAUS21</strain>
    </source>
</reference>
<dbReference type="Pfam" id="PF14703">
    <property type="entry name" value="PHM7_cyt"/>
    <property type="match status" value="1"/>
</dbReference>
<keyword evidence="13" id="KW-1185">Reference proteome</keyword>
<keyword evidence="5 8" id="KW-1133">Transmembrane helix</keyword>
<evidence type="ECO:0000259" key="11">
    <source>
        <dbReference type="Pfam" id="PF14703"/>
    </source>
</evidence>
<dbReference type="InterPro" id="IPR032880">
    <property type="entry name" value="CSC1/OSCA1-like_N"/>
</dbReference>
<feature type="transmembrane region" description="Helical" evidence="8">
    <location>
        <begin position="91"/>
        <end position="113"/>
    </location>
</feature>
<evidence type="ECO:0000256" key="6">
    <source>
        <dbReference type="ARBA" id="ARBA00023136"/>
    </source>
</evidence>
<feature type="transmembrane region" description="Helical" evidence="8">
    <location>
        <begin position="150"/>
        <end position="172"/>
    </location>
</feature>
<feature type="transmembrane region" description="Helical" evidence="8">
    <location>
        <begin position="384"/>
        <end position="404"/>
    </location>
</feature>
<feature type="compositionally biased region" description="Basic and acidic residues" evidence="7">
    <location>
        <begin position="892"/>
        <end position="908"/>
    </location>
</feature>
<feature type="transmembrane region" description="Helical" evidence="8">
    <location>
        <begin position="12"/>
        <end position="34"/>
    </location>
</feature>
<sequence length="925" mass="104734">MSTTTSNTDLVGLITAMVVQFAISCACFVGFSILRPVNKKTYEPKVHFSDPKKKPEPLSTDPLAWIKPILNLSEAELVDKLGLDAVMFLKFVAFGVRFFVLASLLCVPLMVIYDFAPSLDKYKDVIQSDLVNPSLQAISMQNLNPGSNLLYIPAVLAWILTFFAFYQLYIIWDQYITLRKYCFTSSEYLNSTANKTLLFTDIPDDMQNVPKFSEYIKSLNLKQTPKQIMLGRDYLELSKLVARHLELTKGFEKVLVKYLKNPHDLPNKRPTHQIDGFLGIGFLGGETVDSIDYYRAELLKVEKKIYTLRSLPDTNFKSDASGFVSFNTVKDAHSAANSLTHFFSRNVLYSSITFTPTVKLSPEFEDIIWDNVGLPPAIKRTRQLISYGLLALMVIFWVALQSLITTLSSLSTWNTDVAKSIDNSPYKGLVVMVQSLISPALLAILNFLLPTFLRIIATLQGVTSYSGVERSAMYKYFVFQLYQFIVNIGLKLIKDFWNNLLHPPAGQQFNVALNAFLRHFGSSFVSAGSLYINYVLAGYAFFGIQIIQGAPLILRYVKSKLLSFTPREEYEFNESPKFDYMPIYSYLQFSLLVGICYSLVAPLIVPFTALAFIIAYMCMKYQFLYVYETKTESYGAWWPKVFNLICVCIGLFQLTTFGSLVIIGATVTDTGGNNGRAPNLMVIFLVLATVLFWLYVTQVLKPKADFVSKKLDVDTIPYEVDERLNSEVLKNKVFNPAVIKLLPKVWVKKDAQSVLPEIYKPEYKDVIDFVRQTDPGRLKEAQVQAKEREEQLSTLLRHRSKHITHLAGATSGSNLELQADFDEKPPEFEGYTIDEDFSTTFAEETHTGDAFEMQPRSNMRDSESASPSSANSRIVPRQGSLPGNRIDYPPPAHRDSPQRPRSPPDSRRSPQGRRVYNPNDRDAFQ</sequence>
<feature type="transmembrane region" description="Helical" evidence="8">
    <location>
        <begin position="531"/>
        <end position="554"/>
    </location>
</feature>
<comment type="subcellular location">
    <subcellularLocation>
        <location evidence="1">Membrane</location>
        <topology evidence="1">Multi-pass membrane protein</topology>
    </subcellularLocation>
</comment>
<evidence type="ECO:0000256" key="5">
    <source>
        <dbReference type="ARBA" id="ARBA00022989"/>
    </source>
</evidence>
<dbReference type="GO" id="GO:0005227">
    <property type="term" value="F:calcium-activated cation channel activity"/>
    <property type="evidence" value="ECO:0007669"/>
    <property type="project" value="InterPro"/>
</dbReference>
<feature type="transmembrane region" description="Helical" evidence="8">
    <location>
        <begin position="637"/>
        <end position="665"/>
    </location>
</feature>
<organism evidence="12 13">
    <name type="scientific">Boothiomyces macroporosus</name>
    <dbReference type="NCBI Taxonomy" id="261099"/>
    <lineage>
        <taxon>Eukaryota</taxon>
        <taxon>Fungi</taxon>
        <taxon>Fungi incertae sedis</taxon>
        <taxon>Chytridiomycota</taxon>
        <taxon>Chytridiomycota incertae sedis</taxon>
        <taxon>Chytridiomycetes</taxon>
        <taxon>Rhizophydiales</taxon>
        <taxon>Terramycetaceae</taxon>
        <taxon>Boothiomyces</taxon>
    </lineage>
</organism>
<protein>
    <recommendedName>
        <fullName evidence="14">DUF221-domain-containing protein</fullName>
    </recommendedName>
</protein>
<evidence type="ECO:0000256" key="4">
    <source>
        <dbReference type="ARBA" id="ARBA00022692"/>
    </source>
</evidence>
<dbReference type="InterPro" id="IPR045122">
    <property type="entry name" value="Csc1-like"/>
</dbReference>
<evidence type="ECO:0000256" key="3">
    <source>
        <dbReference type="ARBA" id="ARBA00022448"/>
    </source>
</evidence>
<gene>
    <name evidence="12" type="ORF">HK103_003731</name>
</gene>
<dbReference type="PANTHER" id="PTHR13018">
    <property type="entry name" value="PROBABLE MEMBRANE PROTEIN DUF221-RELATED"/>
    <property type="match status" value="1"/>
</dbReference>
<comment type="caution">
    <text evidence="12">The sequence shown here is derived from an EMBL/GenBank/DDBJ whole genome shotgun (WGS) entry which is preliminary data.</text>
</comment>
<dbReference type="GO" id="GO:0005886">
    <property type="term" value="C:plasma membrane"/>
    <property type="evidence" value="ECO:0007669"/>
    <property type="project" value="TreeGrafter"/>
</dbReference>
<dbReference type="Pfam" id="PF02714">
    <property type="entry name" value="RSN1_7TM"/>
    <property type="match status" value="1"/>
</dbReference>
<evidence type="ECO:0000256" key="8">
    <source>
        <dbReference type="SAM" id="Phobius"/>
    </source>
</evidence>
<name>A0AAD5Y8V6_9FUNG</name>
<dbReference type="InterPro" id="IPR027815">
    <property type="entry name" value="CSC1/OSCA1-like_cyt"/>
</dbReference>
<proteinExistence type="inferred from homology"/>
<feature type="region of interest" description="Disordered" evidence="7">
    <location>
        <begin position="849"/>
        <end position="925"/>
    </location>
</feature>
<evidence type="ECO:0000259" key="10">
    <source>
        <dbReference type="Pfam" id="PF13967"/>
    </source>
</evidence>
<evidence type="ECO:0000313" key="13">
    <source>
        <dbReference type="Proteomes" id="UP001210925"/>
    </source>
</evidence>
<evidence type="ECO:0008006" key="14">
    <source>
        <dbReference type="Google" id="ProtNLM"/>
    </source>
</evidence>
<dbReference type="InterPro" id="IPR003864">
    <property type="entry name" value="CSC1/OSCA1-like_7TM"/>
</dbReference>
<feature type="domain" description="CSC1/OSCA1-like 7TM region" evidence="9">
    <location>
        <begin position="382"/>
        <end position="659"/>
    </location>
</feature>
<feature type="transmembrane region" description="Helical" evidence="8">
    <location>
        <begin position="429"/>
        <end position="453"/>
    </location>
</feature>
<feature type="transmembrane region" description="Helical" evidence="8">
    <location>
        <begin position="677"/>
        <end position="696"/>
    </location>
</feature>
<evidence type="ECO:0000256" key="1">
    <source>
        <dbReference type="ARBA" id="ARBA00004141"/>
    </source>
</evidence>
<dbReference type="EMBL" id="JADGKB010000029">
    <property type="protein sequence ID" value="KAJ3258250.1"/>
    <property type="molecule type" value="Genomic_DNA"/>
</dbReference>
<keyword evidence="4 8" id="KW-0812">Transmembrane</keyword>
<feature type="transmembrane region" description="Helical" evidence="8">
    <location>
        <begin position="591"/>
        <end position="617"/>
    </location>
</feature>
<evidence type="ECO:0000259" key="9">
    <source>
        <dbReference type="Pfam" id="PF02714"/>
    </source>
</evidence>
<accession>A0AAD5Y8V6</accession>
<feature type="domain" description="CSC1/OSCA1-like N-terminal transmembrane" evidence="10">
    <location>
        <begin position="13"/>
        <end position="169"/>
    </location>
</feature>
<dbReference type="PANTHER" id="PTHR13018:SF139">
    <property type="entry name" value="PHOSPHATE METABOLISM PROTEIN 7"/>
    <property type="match status" value="1"/>
</dbReference>
<keyword evidence="3" id="KW-0813">Transport</keyword>
<dbReference type="Pfam" id="PF13967">
    <property type="entry name" value="RSN1_TM"/>
    <property type="match status" value="1"/>
</dbReference>
<evidence type="ECO:0000313" key="12">
    <source>
        <dbReference type="EMBL" id="KAJ3258250.1"/>
    </source>
</evidence>
<comment type="similarity">
    <text evidence="2">Belongs to the CSC1 (TC 1.A.17) family.</text>
</comment>